<evidence type="ECO:0000256" key="1">
    <source>
        <dbReference type="SAM" id="MobiDB-lite"/>
    </source>
</evidence>
<accession>L7FDM8</accession>
<sequence>MGHVIAEGNPRLFGQDHRGHPQPRGQQCRRRPHHRRRVLVHRPAGQPVGHDEHHIPVTAGQVSAVDVVETAPQVGALKVREPVAGGTAYPYRRLSRQRRRDHPRIERRVHRVPGCGMRGLQLQAVPGGQRRARAAEADPGLRVPP</sequence>
<evidence type="ECO:0000313" key="2">
    <source>
        <dbReference type="EMBL" id="ELP68750.1"/>
    </source>
</evidence>
<proteinExistence type="predicted"/>
<gene>
    <name evidence="2" type="ORF">STRTUCAR8_05151</name>
</gene>
<evidence type="ECO:0000313" key="3">
    <source>
        <dbReference type="Proteomes" id="UP000010931"/>
    </source>
</evidence>
<reference evidence="2 3" key="1">
    <citation type="journal article" date="2011" name="Plasmid">
        <title>Streptomyces turgidiscabies Car8 contains a modular pathogenicity island that shares virulence genes with other actinobacterial plant pathogens.</title>
        <authorList>
            <person name="Huguet-Tapia J.C."/>
            <person name="Badger J.H."/>
            <person name="Loria R."/>
            <person name="Pettis G.S."/>
        </authorList>
    </citation>
    <scope>NUCLEOTIDE SEQUENCE [LARGE SCALE GENOMIC DNA]</scope>
    <source>
        <strain evidence="2 3">Car8</strain>
    </source>
</reference>
<protein>
    <submittedName>
        <fullName evidence="2">Uncharacterized protein</fullName>
    </submittedName>
</protein>
<organism evidence="2 3">
    <name type="scientific">Streptomyces turgidiscabies (strain Car8)</name>
    <dbReference type="NCBI Taxonomy" id="698760"/>
    <lineage>
        <taxon>Bacteria</taxon>
        <taxon>Bacillati</taxon>
        <taxon>Actinomycetota</taxon>
        <taxon>Actinomycetes</taxon>
        <taxon>Kitasatosporales</taxon>
        <taxon>Streptomycetaceae</taxon>
        <taxon>Streptomyces</taxon>
    </lineage>
</organism>
<feature type="region of interest" description="Disordered" evidence="1">
    <location>
        <begin position="1"/>
        <end position="33"/>
    </location>
</feature>
<dbReference type="EMBL" id="AEJB01000203">
    <property type="protein sequence ID" value="ELP68750.1"/>
    <property type="molecule type" value="Genomic_DNA"/>
</dbReference>
<feature type="region of interest" description="Disordered" evidence="1">
    <location>
        <begin position="125"/>
        <end position="145"/>
    </location>
</feature>
<keyword evidence="3" id="KW-1185">Reference proteome</keyword>
<name>L7FDM8_STRT8</name>
<dbReference type="AlphaFoldDB" id="L7FDM8"/>
<comment type="caution">
    <text evidence="2">The sequence shown here is derived from an EMBL/GenBank/DDBJ whole genome shotgun (WGS) entry which is preliminary data.</text>
</comment>
<dbReference type="Proteomes" id="UP000010931">
    <property type="component" value="Unassembled WGS sequence"/>
</dbReference>